<dbReference type="GO" id="GO:0043531">
    <property type="term" value="F:ADP binding"/>
    <property type="evidence" value="ECO:0007669"/>
    <property type="project" value="InterPro"/>
</dbReference>
<dbReference type="PROSITE" id="PS00108">
    <property type="entry name" value="PROTEIN_KINASE_ST"/>
    <property type="match status" value="1"/>
</dbReference>
<evidence type="ECO:0000313" key="3">
    <source>
        <dbReference type="EMBL" id="KAH7359367.1"/>
    </source>
</evidence>
<feature type="region of interest" description="Disordered" evidence="1">
    <location>
        <begin position="360"/>
        <end position="435"/>
    </location>
</feature>
<feature type="compositionally biased region" description="Basic and acidic residues" evidence="1">
    <location>
        <begin position="523"/>
        <end position="534"/>
    </location>
</feature>
<name>A0A8K0TCZ2_9PEZI</name>
<dbReference type="PANTHER" id="PTHR35205">
    <property type="entry name" value="NB-ARC AND TPR DOMAIN PROTEIN"/>
    <property type="match status" value="1"/>
</dbReference>
<dbReference type="OrthoDB" id="5986190at2759"/>
<evidence type="ECO:0000259" key="2">
    <source>
        <dbReference type="PROSITE" id="PS50011"/>
    </source>
</evidence>
<dbReference type="GO" id="GO:0005524">
    <property type="term" value="F:ATP binding"/>
    <property type="evidence" value="ECO:0007669"/>
    <property type="project" value="InterPro"/>
</dbReference>
<dbReference type="PANTHER" id="PTHR35205:SF1">
    <property type="entry name" value="ZU5 DOMAIN-CONTAINING PROTEIN"/>
    <property type="match status" value="1"/>
</dbReference>
<organism evidence="3 4">
    <name type="scientific">Plectosphaerella cucumerina</name>
    <dbReference type="NCBI Taxonomy" id="40658"/>
    <lineage>
        <taxon>Eukaryota</taxon>
        <taxon>Fungi</taxon>
        <taxon>Dikarya</taxon>
        <taxon>Ascomycota</taxon>
        <taxon>Pezizomycotina</taxon>
        <taxon>Sordariomycetes</taxon>
        <taxon>Hypocreomycetidae</taxon>
        <taxon>Glomerellales</taxon>
        <taxon>Plectosphaerellaceae</taxon>
        <taxon>Plectosphaerella</taxon>
    </lineage>
</organism>
<feature type="domain" description="Protein kinase" evidence="2">
    <location>
        <begin position="54"/>
        <end position="504"/>
    </location>
</feature>
<evidence type="ECO:0000256" key="1">
    <source>
        <dbReference type="SAM" id="MobiDB-lite"/>
    </source>
</evidence>
<reference evidence="3" key="1">
    <citation type="journal article" date="2021" name="Nat. Commun.">
        <title>Genetic determinants of endophytism in the Arabidopsis root mycobiome.</title>
        <authorList>
            <person name="Mesny F."/>
            <person name="Miyauchi S."/>
            <person name="Thiergart T."/>
            <person name="Pickel B."/>
            <person name="Atanasova L."/>
            <person name="Karlsson M."/>
            <person name="Huettel B."/>
            <person name="Barry K.W."/>
            <person name="Haridas S."/>
            <person name="Chen C."/>
            <person name="Bauer D."/>
            <person name="Andreopoulos W."/>
            <person name="Pangilinan J."/>
            <person name="LaButti K."/>
            <person name="Riley R."/>
            <person name="Lipzen A."/>
            <person name="Clum A."/>
            <person name="Drula E."/>
            <person name="Henrissat B."/>
            <person name="Kohler A."/>
            <person name="Grigoriev I.V."/>
            <person name="Martin F.M."/>
            <person name="Hacquard S."/>
        </authorList>
    </citation>
    <scope>NUCLEOTIDE SEQUENCE</scope>
    <source>
        <strain evidence="3">MPI-CAGE-AT-0016</strain>
    </source>
</reference>
<dbReference type="InterPro" id="IPR027417">
    <property type="entry name" value="P-loop_NTPase"/>
</dbReference>
<dbReference type="Pfam" id="PF00069">
    <property type="entry name" value="Pkinase"/>
    <property type="match status" value="1"/>
</dbReference>
<dbReference type="InterPro" id="IPR008271">
    <property type="entry name" value="Ser/Thr_kinase_AS"/>
</dbReference>
<feature type="compositionally biased region" description="Low complexity" evidence="1">
    <location>
        <begin position="535"/>
        <end position="550"/>
    </location>
</feature>
<feature type="compositionally biased region" description="Low complexity" evidence="1">
    <location>
        <begin position="371"/>
        <end position="401"/>
    </location>
</feature>
<dbReference type="EMBL" id="JAGPXD010000004">
    <property type="protein sequence ID" value="KAH7359367.1"/>
    <property type="molecule type" value="Genomic_DNA"/>
</dbReference>
<dbReference type="GO" id="GO:0004672">
    <property type="term" value="F:protein kinase activity"/>
    <property type="evidence" value="ECO:0007669"/>
    <property type="project" value="InterPro"/>
</dbReference>
<gene>
    <name evidence="3" type="ORF">B0T11DRAFT_114587</name>
</gene>
<dbReference type="SUPFAM" id="SSF52540">
    <property type="entry name" value="P-loop containing nucleoside triphosphate hydrolases"/>
    <property type="match status" value="1"/>
</dbReference>
<proteinExistence type="predicted"/>
<dbReference type="PROSITE" id="PS50011">
    <property type="entry name" value="PROTEIN_KINASE_DOM"/>
    <property type="match status" value="1"/>
</dbReference>
<protein>
    <recommendedName>
        <fullName evidence="2">Protein kinase domain-containing protein</fullName>
    </recommendedName>
</protein>
<dbReference type="InterPro" id="IPR011990">
    <property type="entry name" value="TPR-like_helical_dom_sf"/>
</dbReference>
<comment type="caution">
    <text evidence="3">The sequence shown here is derived from an EMBL/GenBank/DDBJ whole genome shotgun (WGS) entry which is preliminary data.</text>
</comment>
<dbReference type="InterPro" id="IPR011009">
    <property type="entry name" value="Kinase-like_dom_sf"/>
</dbReference>
<feature type="region of interest" description="Disordered" evidence="1">
    <location>
        <begin position="523"/>
        <end position="552"/>
    </location>
</feature>
<dbReference type="Proteomes" id="UP000813385">
    <property type="component" value="Unassembled WGS sequence"/>
</dbReference>
<dbReference type="Gene3D" id="1.25.40.10">
    <property type="entry name" value="Tetratricopeptide repeat domain"/>
    <property type="match status" value="1"/>
</dbReference>
<dbReference type="SUPFAM" id="SSF56112">
    <property type="entry name" value="Protein kinase-like (PK-like)"/>
    <property type="match status" value="1"/>
</dbReference>
<feature type="compositionally biased region" description="Polar residues" evidence="1">
    <location>
        <begin position="402"/>
        <end position="422"/>
    </location>
</feature>
<dbReference type="Gene3D" id="1.10.510.10">
    <property type="entry name" value="Transferase(Phosphotransferase) domain 1"/>
    <property type="match status" value="1"/>
</dbReference>
<accession>A0A8K0TCZ2</accession>
<dbReference type="InterPro" id="IPR000719">
    <property type="entry name" value="Prot_kinase_dom"/>
</dbReference>
<keyword evidence="4" id="KW-1185">Reference proteome</keyword>
<dbReference type="SMART" id="SM00220">
    <property type="entry name" value="S_TKc"/>
    <property type="match status" value="1"/>
</dbReference>
<dbReference type="Gene3D" id="3.40.50.300">
    <property type="entry name" value="P-loop containing nucleotide triphosphate hydrolases"/>
    <property type="match status" value="1"/>
</dbReference>
<evidence type="ECO:0000313" key="4">
    <source>
        <dbReference type="Proteomes" id="UP000813385"/>
    </source>
</evidence>
<sequence>MPYSGNQLAALGLSRAKFSRWEEQYLFTPAMLVINSPTRWAQKIPDERTRLPFVECDPGEEHGGYGDVKFFKIAPEYVVDEDPSSGSVVPEHHRQPVVVAVKSFTDSPGRADGLENGRAEAANMRLLKQGQASNHSISLASAVIELGDAPRLLIFYPRAELGDLGQFLSGGRRHDGTGSMLYNFDERFPHAAHGWGPQPDLARALLQQCVKLAGALRFLHEGFAAPTSGRWVRCTHMDLKPDNIIIFGGDGAVGRWKLCDFGISVLKEEDDEYDGKEDKLRRRLTLNTRARRGIGQYQAPEVPEQWDPHAKGETGHGVGRSSDVWSFGCIFAEVLAFALGGPESVEEFVAARRQRFKGIDDANFHSPAGNTSSPTTGSQTTRSRTTGSHATGSHTTGSSRTLSIWASESRTLGSRSTAASSHVSRHSQGKSRTMSVVRPQVLEWLSKKCGRQEAKEDTRDGSHRVSPPVWSSCWAGHVRKILQVNPSERPDAGTLQGYVYHIWDDALKCPQKPTPICEEFHYEAEPQKPEESEPRPQQTPEPQTSQPIPSALLTPATPALSQAPPISFQVPVSSNPLFTGRSSFISKMKGFFGASNPVQQRLVLTGLGGVGKTQIATAYAYKAYRALRYKTVLWVFAINEQELIKSFTQLAKTLGLYPRPPNFNSSPDYDPSLPPMALALLQWLSQADQLPWLLVFDNVDDLDNFDVSRFFPRVFWGDILITSRRREAWRLGHAIEVGAMDENEAIQLLTRCSKVSAGSDNSDARAVAKTLGCLPLALDQAGTYVCEQGISFADYINFYEKSHAKLLRHKPPRAVWSYEVTVFTTWEMSLAAVAKANPLAARLLDLAAFFHADGAPLALMCNLAQSPGKHSFLHDFVDFINSQSDYDQPAGPVPPEFLVPELSVTEAAGRLVSYSLAINQTIATHPLVHYWLRERQSPEQRLMNGRAAICLTLRAIVNAYDASRFEEAEKIYPYLFICLDNLHSMPELLTDTELHMVGACIIGIDAWMPVSFDHGTLHRADRFYELAAARRQGASWRISDGLLALRRAIRLKSMGLLRQCSEHCDRFLAAFEQRTRLDKILAASLARTSAPCSFREGDYDDAERVYEYVDDSLDASGAMLARKQLVLGAIKIDRGLLDAAVAVLEECVSPLRCGIGREHFLLRVWHQLMASAYQAQGRPVEAEQTVMAELAGRRELLERGKIEFSFSDYELAEVYAQTLRAQRRFAEGQTWLEDLLGKTASEKPRPARSLAELSLLLVQLDEATSKGGSGVDELMAQAEVKYAEAAAVYEQEWNRGMWSFKHFRRTMNEFKGRSETRG</sequence>